<name>A0A0B6Y3L2_9EUPU</name>
<sequence length="69" mass="7764">KEANLVLDKEELMCVKLEESRGNSFIVVPRLVSASSETNILSGHKDSKDVDDTIRSETHQQTRDSYIIS</sequence>
<organism evidence="2">
    <name type="scientific">Arion vulgaris</name>
    <dbReference type="NCBI Taxonomy" id="1028688"/>
    <lineage>
        <taxon>Eukaryota</taxon>
        <taxon>Metazoa</taxon>
        <taxon>Spiralia</taxon>
        <taxon>Lophotrochozoa</taxon>
        <taxon>Mollusca</taxon>
        <taxon>Gastropoda</taxon>
        <taxon>Heterobranchia</taxon>
        <taxon>Euthyneura</taxon>
        <taxon>Panpulmonata</taxon>
        <taxon>Eupulmonata</taxon>
        <taxon>Stylommatophora</taxon>
        <taxon>Helicina</taxon>
        <taxon>Arionoidea</taxon>
        <taxon>Arionidae</taxon>
        <taxon>Arion</taxon>
    </lineage>
</organism>
<dbReference type="EMBL" id="HACG01003833">
    <property type="protein sequence ID" value="CEK50698.1"/>
    <property type="molecule type" value="Transcribed_RNA"/>
</dbReference>
<feature type="compositionally biased region" description="Basic and acidic residues" evidence="1">
    <location>
        <begin position="43"/>
        <end position="62"/>
    </location>
</feature>
<feature type="region of interest" description="Disordered" evidence="1">
    <location>
        <begin position="38"/>
        <end position="69"/>
    </location>
</feature>
<dbReference type="AlphaFoldDB" id="A0A0B6Y3L2"/>
<feature type="non-terminal residue" evidence="2">
    <location>
        <position position="69"/>
    </location>
</feature>
<feature type="non-terminal residue" evidence="2">
    <location>
        <position position="1"/>
    </location>
</feature>
<evidence type="ECO:0000313" key="2">
    <source>
        <dbReference type="EMBL" id="CEK50698.1"/>
    </source>
</evidence>
<accession>A0A0B6Y3L2</accession>
<gene>
    <name evidence="2" type="primary">ORF11462</name>
</gene>
<evidence type="ECO:0000256" key="1">
    <source>
        <dbReference type="SAM" id="MobiDB-lite"/>
    </source>
</evidence>
<proteinExistence type="predicted"/>
<protein>
    <submittedName>
        <fullName evidence="2">Uncharacterized protein</fullName>
    </submittedName>
</protein>
<reference evidence="2" key="1">
    <citation type="submission" date="2014-12" db="EMBL/GenBank/DDBJ databases">
        <title>Insight into the proteome of Arion vulgaris.</title>
        <authorList>
            <person name="Aradska J."/>
            <person name="Bulat T."/>
            <person name="Smidak R."/>
            <person name="Sarate P."/>
            <person name="Gangsoo J."/>
            <person name="Sialana F."/>
            <person name="Bilban M."/>
            <person name="Lubec G."/>
        </authorList>
    </citation>
    <scope>NUCLEOTIDE SEQUENCE</scope>
    <source>
        <tissue evidence="2">Skin</tissue>
    </source>
</reference>